<accession>A0A428QGQ2</accession>
<proteinExistence type="predicted"/>
<feature type="compositionally biased region" description="Low complexity" evidence="1">
    <location>
        <begin position="137"/>
        <end position="154"/>
    </location>
</feature>
<feature type="region of interest" description="Disordered" evidence="1">
    <location>
        <begin position="1"/>
        <end position="46"/>
    </location>
</feature>
<evidence type="ECO:0000256" key="1">
    <source>
        <dbReference type="SAM" id="MobiDB-lite"/>
    </source>
</evidence>
<dbReference type="EMBL" id="NKCI01000033">
    <property type="protein sequence ID" value="RSL64474.1"/>
    <property type="molecule type" value="Genomic_DNA"/>
</dbReference>
<reference evidence="2 3" key="1">
    <citation type="submission" date="2017-06" db="EMBL/GenBank/DDBJ databases">
        <title>Comparative genomic analysis of Ambrosia Fusariam Clade fungi.</title>
        <authorList>
            <person name="Stajich J.E."/>
            <person name="Carrillo J."/>
            <person name="Kijimoto T."/>
            <person name="Eskalen A."/>
            <person name="O'Donnell K."/>
            <person name="Kasson M."/>
        </authorList>
    </citation>
    <scope>NUCLEOTIDE SEQUENCE [LARGE SCALE GENOMIC DNA]</scope>
    <source>
        <strain evidence="2 3">NRRL62584</strain>
    </source>
</reference>
<protein>
    <submittedName>
        <fullName evidence="2">Uncharacterized protein</fullName>
    </submittedName>
</protein>
<dbReference type="AlphaFoldDB" id="A0A428QGQ2"/>
<comment type="caution">
    <text evidence="2">The sequence shown here is derived from an EMBL/GenBank/DDBJ whole genome shotgun (WGS) entry which is preliminary data.</text>
</comment>
<dbReference type="STRING" id="1325734.A0A428QGQ2"/>
<name>A0A428QGQ2_9HYPO</name>
<evidence type="ECO:0000313" key="3">
    <source>
        <dbReference type="Proteomes" id="UP000288168"/>
    </source>
</evidence>
<sequence>MPRAKKTAPTTEFVVKPPRKKPGPKPKPLSERVYKPAKPIQRIENSYSQRRKEEVLIYLLNHTIYDPDSWKSVNCYRKPFQRDAAKHFKIPEATIHTWWKNRTSILNREKKSRKKRTAKDQPVTDAGETAPSEGGTAEPEVAEVPEGSSSSSSEQADRESTVPESAAPDSVTEDAAAEASASAAIVKASPGSSEIRNE</sequence>
<organism evidence="2 3">
    <name type="scientific">Fusarium duplospermum</name>
    <dbReference type="NCBI Taxonomy" id="1325734"/>
    <lineage>
        <taxon>Eukaryota</taxon>
        <taxon>Fungi</taxon>
        <taxon>Dikarya</taxon>
        <taxon>Ascomycota</taxon>
        <taxon>Pezizomycotina</taxon>
        <taxon>Sordariomycetes</taxon>
        <taxon>Hypocreomycetidae</taxon>
        <taxon>Hypocreales</taxon>
        <taxon>Nectriaceae</taxon>
        <taxon>Fusarium</taxon>
        <taxon>Fusarium solani species complex</taxon>
    </lineage>
</organism>
<dbReference type="Proteomes" id="UP000288168">
    <property type="component" value="Unassembled WGS sequence"/>
</dbReference>
<feature type="region of interest" description="Disordered" evidence="1">
    <location>
        <begin position="101"/>
        <end position="198"/>
    </location>
</feature>
<dbReference type="OrthoDB" id="5422061at2759"/>
<gene>
    <name evidence="2" type="ORF">CEP54_004723</name>
</gene>
<feature type="compositionally biased region" description="Low complexity" evidence="1">
    <location>
        <begin position="177"/>
        <end position="189"/>
    </location>
</feature>
<dbReference type="Gene3D" id="1.10.10.60">
    <property type="entry name" value="Homeodomain-like"/>
    <property type="match status" value="1"/>
</dbReference>
<keyword evidence="3" id="KW-1185">Reference proteome</keyword>
<evidence type="ECO:0000313" key="2">
    <source>
        <dbReference type="EMBL" id="RSL64474.1"/>
    </source>
</evidence>